<proteinExistence type="predicted"/>
<dbReference type="Ensembl" id="ENSDCDT00010000183.1">
    <property type="protein sequence ID" value="ENSDCDP00010000178.1"/>
    <property type="gene ID" value="ENSDCDG00010000082.1"/>
</dbReference>
<keyword evidence="3" id="KW-1185">Reference proteome</keyword>
<evidence type="ECO:0000313" key="3">
    <source>
        <dbReference type="Proteomes" id="UP000694580"/>
    </source>
</evidence>
<reference evidence="2" key="2">
    <citation type="submission" date="2025-08" db="UniProtKB">
        <authorList>
            <consortium name="Ensembl"/>
        </authorList>
    </citation>
    <scope>IDENTIFICATION</scope>
</reference>
<organism evidence="2 3">
    <name type="scientific">Denticeps clupeoides</name>
    <name type="common">denticle herring</name>
    <dbReference type="NCBI Taxonomy" id="299321"/>
    <lineage>
        <taxon>Eukaryota</taxon>
        <taxon>Metazoa</taxon>
        <taxon>Chordata</taxon>
        <taxon>Craniata</taxon>
        <taxon>Vertebrata</taxon>
        <taxon>Euteleostomi</taxon>
        <taxon>Actinopterygii</taxon>
        <taxon>Neopterygii</taxon>
        <taxon>Teleostei</taxon>
        <taxon>Clupei</taxon>
        <taxon>Clupeiformes</taxon>
        <taxon>Denticipitoidei</taxon>
        <taxon>Denticipitidae</taxon>
        <taxon>Denticeps</taxon>
    </lineage>
</organism>
<evidence type="ECO:0000256" key="1">
    <source>
        <dbReference type="SAM" id="SignalP"/>
    </source>
</evidence>
<keyword evidence="1" id="KW-0732">Signal</keyword>
<protein>
    <submittedName>
        <fullName evidence="2">Uncharacterized protein</fullName>
    </submittedName>
</protein>
<dbReference type="Proteomes" id="UP000694580">
    <property type="component" value="Chromosome 1"/>
</dbReference>
<name>A0AAY3ZT84_9TELE</name>
<reference evidence="2" key="3">
    <citation type="submission" date="2025-09" db="UniProtKB">
        <authorList>
            <consortium name="Ensembl"/>
        </authorList>
    </citation>
    <scope>IDENTIFICATION</scope>
</reference>
<accession>A0AAY3ZT84</accession>
<evidence type="ECO:0000313" key="2">
    <source>
        <dbReference type="Ensembl" id="ENSDCDP00010000178.1"/>
    </source>
</evidence>
<dbReference type="AlphaFoldDB" id="A0AAY3ZT84"/>
<feature type="chain" id="PRO_5044216948" evidence="1">
    <location>
        <begin position="28"/>
        <end position="69"/>
    </location>
</feature>
<reference evidence="2 3" key="1">
    <citation type="submission" date="2020-06" db="EMBL/GenBank/DDBJ databases">
        <authorList>
            <consortium name="Wellcome Sanger Institute Data Sharing"/>
        </authorList>
    </citation>
    <scope>NUCLEOTIDE SEQUENCE [LARGE SCALE GENOMIC DNA]</scope>
</reference>
<sequence>IPPTRPCYQRQYRTALVLLILVFKALSAAFCSPNAVPARRRHRCDGASRLEHLAPSTIHHRLCRSWRTL</sequence>
<feature type="signal peptide" evidence="1">
    <location>
        <begin position="1"/>
        <end position="27"/>
    </location>
</feature>
<gene>
    <name evidence="2" type="primary">MRPS24</name>
</gene>